<dbReference type="GeneID" id="111100246"/>
<keyword evidence="1" id="KW-1133">Transmembrane helix</keyword>
<reference evidence="3" key="1">
    <citation type="submission" date="2025-08" db="UniProtKB">
        <authorList>
            <consortium name="RefSeq"/>
        </authorList>
    </citation>
    <scope>IDENTIFICATION</scope>
    <source>
        <tissue evidence="3">Whole sample</tissue>
    </source>
</reference>
<feature type="transmembrane region" description="Helical" evidence="1">
    <location>
        <begin position="136"/>
        <end position="160"/>
    </location>
</feature>
<sequence length="190" mass="22604">MLNLENMAAFLLFFLECYHVSGHLNVLFRIRLLPRRDLVRIRFYFLFDLLTVFASSFLFLQRLQWLAAIQIVQHLYYFLFWEKTAPAKKIVSWSSLDWTASEYKEEWHFDTILVVAFDIIVHTIMAFFLSKYLSTIQILLSALLALCSIWAVLFGPWFAWSNPWAVPKWVQKRIRPLTKEECRLGLSKES</sequence>
<keyword evidence="1" id="KW-0812">Transmembrane</keyword>
<evidence type="ECO:0000313" key="2">
    <source>
        <dbReference type="Proteomes" id="UP000694844"/>
    </source>
</evidence>
<evidence type="ECO:0000256" key="1">
    <source>
        <dbReference type="SAM" id="Phobius"/>
    </source>
</evidence>
<feature type="transmembrane region" description="Helical" evidence="1">
    <location>
        <begin position="107"/>
        <end position="129"/>
    </location>
</feature>
<dbReference type="OrthoDB" id="6069173at2759"/>
<name>A0A8B8A906_CRAVI</name>
<protein>
    <submittedName>
        <fullName evidence="3">Uncharacterized protein LOC111100246 isoform X2</fullName>
    </submittedName>
</protein>
<proteinExistence type="predicted"/>
<dbReference type="AlphaFoldDB" id="A0A8B8A906"/>
<feature type="transmembrane region" description="Helical" evidence="1">
    <location>
        <begin position="41"/>
        <end position="60"/>
    </location>
</feature>
<accession>A0A8B8A906</accession>
<organism evidence="2 3">
    <name type="scientific">Crassostrea virginica</name>
    <name type="common">Eastern oyster</name>
    <dbReference type="NCBI Taxonomy" id="6565"/>
    <lineage>
        <taxon>Eukaryota</taxon>
        <taxon>Metazoa</taxon>
        <taxon>Spiralia</taxon>
        <taxon>Lophotrochozoa</taxon>
        <taxon>Mollusca</taxon>
        <taxon>Bivalvia</taxon>
        <taxon>Autobranchia</taxon>
        <taxon>Pteriomorphia</taxon>
        <taxon>Ostreida</taxon>
        <taxon>Ostreoidea</taxon>
        <taxon>Ostreidae</taxon>
        <taxon>Crassostrea</taxon>
    </lineage>
</organism>
<dbReference type="RefSeq" id="XP_022287640.1">
    <property type="nucleotide sequence ID" value="XM_022431932.1"/>
</dbReference>
<gene>
    <name evidence="3" type="primary">LOC111100246</name>
</gene>
<dbReference type="Proteomes" id="UP000694844">
    <property type="component" value="Chromosome 6"/>
</dbReference>
<keyword evidence="1" id="KW-0472">Membrane</keyword>
<keyword evidence="2" id="KW-1185">Reference proteome</keyword>
<feature type="transmembrane region" description="Helical" evidence="1">
    <location>
        <begin position="6"/>
        <end position="29"/>
    </location>
</feature>
<evidence type="ECO:0000313" key="3">
    <source>
        <dbReference type="RefSeq" id="XP_022287640.1"/>
    </source>
</evidence>